<organism evidence="1">
    <name type="scientific">freshwater metagenome</name>
    <dbReference type="NCBI Taxonomy" id="449393"/>
    <lineage>
        <taxon>unclassified sequences</taxon>
        <taxon>metagenomes</taxon>
        <taxon>ecological metagenomes</taxon>
    </lineage>
</organism>
<dbReference type="AlphaFoldDB" id="A0A6J7MQ83"/>
<reference evidence="1" key="1">
    <citation type="submission" date="2020-05" db="EMBL/GenBank/DDBJ databases">
        <authorList>
            <person name="Chiriac C."/>
            <person name="Salcher M."/>
            <person name="Ghai R."/>
            <person name="Kavagutti S V."/>
        </authorList>
    </citation>
    <scope>NUCLEOTIDE SEQUENCE</scope>
</reference>
<dbReference type="EMBL" id="CAFBOR010000033">
    <property type="protein sequence ID" value="CAB4981352.1"/>
    <property type="molecule type" value="Genomic_DNA"/>
</dbReference>
<sequence>MRTYVRYPRAVESLRDLSITDLSITDLSITPISESPLPPKRDALRLSQVVEVARGSGSLLSSKDRSIEVSGPLRALVPRLQRGIVAVVDGEPGHGSTTLALQFGAAVSALGEWISILDPEGSLSGLALLEAGIVTERCAVVRRVPTDRWALVVASLLDGVSLVIADAPPRLRAADARRLIARARERAALLVITGPWPAEAALRMRAEGGEWVGLGDGSGSLERRDVRARLETRRGIEHAEISSIAHAG</sequence>
<dbReference type="SUPFAM" id="SSF52540">
    <property type="entry name" value="P-loop containing nucleoside triphosphate hydrolases"/>
    <property type="match status" value="1"/>
</dbReference>
<gene>
    <name evidence="1" type="ORF">UFOPK3974_00380</name>
</gene>
<accession>A0A6J7MQ83</accession>
<dbReference type="Gene3D" id="3.40.50.300">
    <property type="entry name" value="P-loop containing nucleotide triphosphate hydrolases"/>
    <property type="match status" value="1"/>
</dbReference>
<dbReference type="InterPro" id="IPR027417">
    <property type="entry name" value="P-loop_NTPase"/>
</dbReference>
<name>A0A6J7MQ83_9ZZZZ</name>
<proteinExistence type="predicted"/>
<protein>
    <submittedName>
        <fullName evidence="1">Unannotated protein</fullName>
    </submittedName>
</protein>
<evidence type="ECO:0000313" key="1">
    <source>
        <dbReference type="EMBL" id="CAB4981352.1"/>
    </source>
</evidence>